<dbReference type="InterPro" id="IPR041218">
    <property type="entry name" value="DUF5606"/>
</dbReference>
<protein>
    <submittedName>
        <fullName evidence="3">DUF5606 domain-containing protein</fullName>
    </submittedName>
</protein>
<name>A0A9E2L901_9BACT</name>
<dbReference type="InterPro" id="IPR049282">
    <property type="entry name" value="BVU_3817_N_sf"/>
</dbReference>
<dbReference type="InterPro" id="IPR049280">
    <property type="entry name" value="DUF6852"/>
</dbReference>
<feature type="domain" description="DUF5606" evidence="1">
    <location>
        <begin position="2"/>
        <end position="48"/>
    </location>
</feature>
<evidence type="ECO:0000259" key="2">
    <source>
        <dbReference type="Pfam" id="PF21186"/>
    </source>
</evidence>
<dbReference type="Pfam" id="PF21186">
    <property type="entry name" value="DUF6852"/>
    <property type="match status" value="1"/>
</dbReference>
<proteinExistence type="predicted"/>
<evidence type="ECO:0000313" key="4">
    <source>
        <dbReference type="Proteomes" id="UP000823865"/>
    </source>
</evidence>
<evidence type="ECO:0000259" key="1">
    <source>
        <dbReference type="Pfam" id="PF18347"/>
    </source>
</evidence>
<reference evidence="3" key="1">
    <citation type="journal article" date="2021" name="PeerJ">
        <title>Extensive microbial diversity within the chicken gut microbiome revealed by metagenomics and culture.</title>
        <authorList>
            <person name="Gilroy R."/>
            <person name="Ravi A."/>
            <person name="Getino M."/>
            <person name="Pursley I."/>
            <person name="Horton D.L."/>
            <person name="Alikhan N.F."/>
            <person name="Baker D."/>
            <person name="Gharbi K."/>
            <person name="Hall N."/>
            <person name="Watson M."/>
            <person name="Adriaenssens E.M."/>
            <person name="Foster-Nyarko E."/>
            <person name="Jarju S."/>
            <person name="Secka A."/>
            <person name="Antonio M."/>
            <person name="Oren A."/>
            <person name="Chaudhuri R.R."/>
            <person name="La Ragione R."/>
            <person name="Hildebrand F."/>
            <person name="Pallen M.J."/>
        </authorList>
    </citation>
    <scope>NUCLEOTIDE SEQUENCE</scope>
    <source>
        <strain evidence="3">G3-2149</strain>
    </source>
</reference>
<gene>
    <name evidence="3" type="ORF">H9789_10795</name>
</gene>
<dbReference type="Gene3D" id="2.30.30.730">
    <property type="match status" value="1"/>
</dbReference>
<dbReference type="EMBL" id="JAHLFU010000219">
    <property type="protein sequence ID" value="MBU3854279.1"/>
    <property type="molecule type" value="Genomic_DNA"/>
</dbReference>
<dbReference type="Proteomes" id="UP000823865">
    <property type="component" value="Unassembled WGS sequence"/>
</dbReference>
<dbReference type="InterPro" id="IPR049281">
    <property type="entry name" value="BVU_3817-like_C_sf"/>
</dbReference>
<evidence type="ECO:0000313" key="3">
    <source>
        <dbReference type="EMBL" id="MBU3854279.1"/>
    </source>
</evidence>
<sequence>MLQTVLAIAGKPGLYRLVSRGNKNLIVESLDAAKKRMPIFGADKVISLADIAMYTDNGEVPLAEVLQKVSDKEGAKEASLNPKKASNEELQDYFAEILPDYDRERVYMTDIKKLLTWYNLLVNAGITVFVEKEQE</sequence>
<accession>A0A9E2L901</accession>
<dbReference type="Gene3D" id="1.10.10.1650">
    <property type="match status" value="1"/>
</dbReference>
<comment type="caution">
    <text evidence="3">The sequence shown here is derived from an EMBL/GenBank/DDBJ whole genome shotgun (WGS) entry which is preliminary data.</text>
</comment>
<organism evidence="3 4">
    <name type="scientific">Candidatus Paraprevotella stercoravium</name>
    <dbReference type="NCBI Taxonomy" id="2838725"/>
    <lineage>
        <taxon>Bacteria</taxon>
        <taxon>Pseudomonadati</taxon>
        <taxon>Bacteroidota</taxon>
        <taxon>Bacteroidia</taxon>
        <taxon>Bacteroidales</taxon>
        <taxon>Prevotellaceae</taxon>
        <taxon>Paraprevotella</taxon>
    </lineage>
</organism>
<feature type="domain" description="DUF6852" evidence="2">
    <location>
        <begin position="51"/>
        <end position="121"/>
    </location>
</feature>
<dbReference type="Pfam" id="PF18347">
    <property type="entry name" value="DUF5606"/>
    <property type="match status" value="1"/>
</dbReference>
<dbReference type="AlphaFoldDB" id="A0A9E2L901"/>
<reference evidence="3" key="2">
    <citation type="submission" date="2021-04" db="EMBL/GenBank/DDBJ databases">
        <authorList>
            <person name="Gilroy R."/>
        </authorList>
    </citation>
    <scope>NUCLEOTIDE SEQUENCE</scope>
    <source>
        <strain evidence="3">G3-2149</strain>
    </source>
</reference>